<keyword evidence="3" id="KW-1133">Transmembrane helix</keyword>
<feature type="compositionally biased region" description="Low complexity" evidence="2">
    <location>
        <begin position="127"/>
        <end position="138"/>
    </location>
</feature>
<proteinExistence type="predicted"/>
<feature type="transmembrane region" description="Helical" evidence="3">
    <location>
        <begin position="212"/>
        <end position="228"/>
    </location>
</feature>
<protein>
    <recommendedName>
        <fullName evidence="4">Cyanobacterial aminoacyl-tRNA synthetase CAAD domain-containing protein</fullName>
    </recommendedName>
</protein>
<evidence type="ECO:0000313" key="6">
    <source>
        <dbReference type="Proteomes" id="UP001642487"/>
    </source>
</evidence>
<feature type="region of interest" description="Disordered" evidence="2">
    <location>
        <begin position="37"/>
        <end position="159"/>
    </location>
</feature>
<accession>A0ABP0YNK5</accession>
<organism evidence="5 6">
    <name type="scientific">Citrullus colocynthis</name>
    <name type="common">colocynth</name>
    <dbReference type="NCBI Taxonomy" id="252529"/>
    <lineage>
        <taxon>Eukaryota</taxon>
        <taxon>Viridiplantae</taxon>
        <taxon>Streptophyta</taxon>
        <taxon>Embryophyta</taxon>
        <taxon>Tracheophyta</taxon>
        <taxon>Spermatophyta</taxon>
        <taxon>Magnoliopsida</taxon>
        <taxon>eudicotyledons</taxon>
        <taxon>Gunneridae</taxon>
        <taxon>Pentapetalae</taxon>
        <taxon>rosids</taxon>
        <taxon>fabids</taxon>
        <taxon>Cucurbitales</taxon>
        <taxon>Cucurbitaceae</taxon>
        <taxon>Benincaseae</taxon>
        <taxon>Citrullus</taxon>
    </lineage>
</organism>
<feature type="domain" description="Cyanobacterial aminoacyl-tRNA synthetase CAAD" evidence="4">
    <location>
        <begin position="174"/>
        <end position="248"/>
    </location>
</feature>
<keyword evidence="3" id="KW-0812">Transmembrane</keyword>
<dbReference type="PANTHER" id="PTHR33222:SF2">
    <property type="entry name" value="PROTEIN CURVATURE THYLAKOID 1D, CHLOROPLASTIC"/>
    <property type="match status" value="1"/>
</dbReference>
<keyword evidence="3" id="KW-0472">Membrane</keyword>
<reference evidence="5 6" key="1">
    <citation type="submission" date="2024-03" db="EMBL/GenBank/DDBJ databases">
        <authorList>
            <person name="Gkanogiannis A."/>
            <person name="Becerra Lopez-Lavalle L."/>
        </authorList>
    </citation>
    <scope>NUCLEOTIDE SEQUENCE [LARGE SCALE GENOMIC DNA]</scope>
</reference>
<evidence type="ECO:0000256" key="2">
    <source>
        <dbReference type="SAM" id="MobiDB-lite"/>
    </source>
</evidence>
<evidence type="ECO:0000256" key="3">
    <source>
        <dbReference type="SAM" id="Phobius"/>
    </source>
</evidence>
<feature type="transmembrane region" description="Helical" evidence="3">
    <location>
        <begin position="179"/>
        <end position="200"/>
    </location>
</feature>
<dbReference type="Pfam" id="PF14159">
    <property type="entry name" value="CAAD"/>
    <property type="match status" value="1"/>
</dbReference>
<keyword evidence="6" id="KW-1185">Reference proteome</keyword>
<sequence length="250" mass="26803">MAMDLSASSPLFSTLLAGNHHLRSTPTLPLRIAIQSRSTRSLHSRHRHSAVSLPRAAASDDSNGSRPFFTEERDSVTVLEDSPSASSVPLEDSSAVELPSDKIATTEVPKEEPVEDAPVVTPEDFPSASSATLADSSSGGKVETVASEEPKEQPVEGAQEQAFESWNDLKLESVDTYSLVLYGGGAFFGIWLVSAVVGAVDSIPLVPKLLEVVGLGYSVWFTARYLLFKESRDELAAKIDEVKEQVLGSD</sequence>
<feature type="compositionally biased region" description="Basic residues" evidence="2">
    <location>
        <begin position="40"/>
        <end position="49"/>
    </location>
</feature>
<evidence type="ECO:0000313" key="5">
    <source>
        <dbReference type="EMBL" id="CAK9322078.1"/>
    </source>
</evidence>
<gene>
    <name evidence="5" type="ORF">CITCOLO1_LOCUS14193</name>
</gene>
<dbReference type="EMBL" id="OZ021739">
    <property type="protein sequence ID" value="CAK9322078.1"/>
    <property type="molecule type" value="Genomic_DNA"/>
</dbReference>
<comment type="subcellular location">
    <subcellularLocation>
        <location evidence="1">Membrane</location>
        <topology evidence="1">Multi-pass membrane protein</topology>
    </subcellularLocation>
</comment>
<dbReference type="InterPro" id="IPR033344">
    <property type="entry name" value="CURT1"/>
</dbReference>
<evidence type="ECO:0000256" key="1">
    <source>
        <dbReference type="ARBA" id="ARBA00004141"/>
    </source>
</evidence>
<evidence type="ECO:0000259" key="4">
    <source>
        <dbReference type="Pfam" id="PF14159"/>
    </source>
</evidence>
<name>A0ABP0YNK5_9ROSI</name>
<dbReference type="Proteomes" id="UP001642487">
    <property type="component" value="Chromosome 5"/>
</dbReference>
<dbReference type="PANTHER" id="PTHR33222">
    <property type="match status" value="1"/>
</dbReference>
<dbReference type="InterPro" id="IPR025564">
    <property type="entry name" value="CAAD_dom"/>
</dbReference>